<dbReference type="InterPro" id="IPR011990">
    <property type="entry name" value="TPR-like_helical_dom_sf"/>
</dbReference>
<keyword evidence="2" id="KW-0812">Transmembrane</keyword>
<organism evidence="4 5">
    <name type="scientific">Algibacter lectus</name>
    <dbReference type="NCBI Taxonomy" id="221126"/>
    <lineage>
        <taxon>Bacteria</taxon>
        <taxon>Pseudomonadati</taxon>
        <taxon>Bacteroidota</taxon>
        <taxon>Flavobacteriia</taxon>
        <taxon>Flavobacteriales</taxon>
        <taxon>Flavobacteriaceae</taxon>
        <taxon>Algibacter</taxon>
    </lineage>
</organism>
<dbReference type="PANTHER" id="PTHR34220">
    <property type="entry name" value="SENSOR HISTIDINE KINASE YPDA"/>
    <property type="match status" value="1"/>
</dbReference>
<dbReference type="SUPFAM" id="SSF55874">
    <property type="entry name" value="ATPase domain of HSP90 chaperone/DNA topoisomerase II/histidine kinase"/>
    <property type="match status" value="1"/>
</dbReference>
<evidence type="ECO:0000256" key="1">
    <source>
        <dbReference type="SAM" id="Coils"/>
    </source>
</evidence>
<feature type="domain" description="Signal transduction histidine kinase internal region" evidence="3">
    <location>
        <begin position="430"/>
        <end position="506"/>
    </location>
</feature>
<keyword evidence="1" id="KW-0175">Coiled coil</keyword>
<keyword evidence="2" id="KW-0472">Membrane</keyword>
<dbReference type="Gene3D" id="1.25.40.10">
    <property type="entry name" value="Tetratricopeptide repeat domain"/>
    <property type="match status" value="2"/>
</dbReference>
<accession>A0A090VC05</accession>
<dbReference type="GO" id="GO:0000155">
    <property type="term" value="F:phosphorelay sensor kinase activity"/>
    <property type="evidence" value="ECO:0007669"/>
    <property type="project" value="InterPro"/>
</dbReference>
<dbReference type="InterPro" id="IPR019734">
    <property type="entry name" value="TPR_rpt"/>
</dbReference>
<dbReference type="Gene3D" id="3.30.565.10">
    <property type="entry name" value="Histidine kinase-like ATPase, C-terminal domain"/>
    <property type="match status" value="1"/>
</dbReference>
<dbReference type="InterPro" id="IPR036890">
    <property type="entry name" value="HATPase_C_sf"/>
</dbReference>
<evidence type="ECO:0000256" key="2">
    <source>
        <dbReference type="SAM" id="Phobius"/>
    </source>
</evidence>
<dbReference type="SUPFAM" id="SSF48452">
    <property type="entry name" value="TPR-like"/>
    <property type="match status" value="2"/>
</dbReference>
<sequence>MLNLFIKYKHPTPISNILFILICGIIAFNSSVINAQEQINEPQQVEALLLKSKGLAQTNIDSSYFYATKAAEKSKLINSDTLLAKSNLQQSSLLIFKKEFSKSDSLLQENLTKILPKHIKGLTIHNLATIQYYKQDFQKALELYVQAAGILEQTKKTEQLVSTYSNIGTINASLKNYKNAQIYLERALALSDFDEVVKLQILVNLCNIYYNEKQFKKYTESIFKAEELAIKYNSKNTLSTIYNNLAIYFTNDGADYNKAVSYGKKAIALKKELNSTNTLNVTYNNIGNAYLKRQEYQKAISFLDSASIGAQGLLKSYIFNNLKESYLGLKQYKTALHYADLKDKIKDSITNQKQKESVAELTEKYESEKKEQRINILDTENKLQALTIKQQNYLLAALALFVLLIIILGYFGFKSYKIQQQLDKVLLQQRLRKMQLNPHFLFNALQSIQNFIHQNDKEKSSSYLTSYSKLIRLVLEKSDDDFITVEDDKAAIESYLSLQLLNYNNTFSFKINIEESVDEDFDMLPTLITQPFVENAILHGLKNNDNGIISVKYYKRDSILHVSITDNGKGFEAKKDDSNRLHKSMSMEIIKEQLKNLNKSSEDFKGDIEVTTTSNGTEVLLSFTTM</sequence>
<dbReference type="Pfam" id="PF13424">
    <property type="entry name" value="TPR_12"/>
    <property type="match status" value="1"/>
</dbReference>
<comment type="caution">
    <text evidence="4">The sequence shown here is derived from an EMBL/GenBank/DDBJ whole genome shotgun (WGS) entry which is preliminary data.</text>
</comment>
<dbReference type="EMBL" id="BBNQ01000006">
    <property type="protein sequence ID" value="GAL62340.1"/>
    <property type="molecule type" value="Genomic_DNA"/>
</dbReference>
<dbReference type="PANTHER" id="PTHR34220:SF7">
    <property type="entry name" value="SENSOR HISTIDINE KINASE YPDA"/>
    <property type="match status" value="1"/>
</dbReference>
<dbReference type="InterPro" id="IPR050640">
    <property type="entry name" value="Bact_2-comp_sensor_kinase"/>
</dbReference>
<dbReference type="InterPro" id="IPR010559">
    <property type="entry name" value="Sig_transdc_His_kin_internal"/>
</dbReference>
<proteinExistence type="predicted"/>
<evidence type="ECO:0000259" key="3">
    <source>
        <dbReference type="Pfam" id="PF06580"/>
    </source>
</evidence>
<dbReference type="OrthoDB" id="6190788at2"/>
<keyword evidence="2" id="KW-1133">Transmembrane helix</keyword>
<dbReference type="Proteomes" id="UP000029644">
    <property type="component" value="Unassembled WGS sequence"/>
</dbReference>
<keyword evidence="4" id="KW-0808">Transferase</keyword>
<evidence type="ECO:0000313" key="4">
    <source>
        <dbReference type="EMBL" id="GAL62340.1"/>
    </source>
</evidence>
<dbReference type="Pfam" id="PF06580">
    <property type="entry name" value="His_kinase"/>
    <property type="match status" value="1"/>
</dbReference>
<dbReference type="GO" id="GO:0016020">
    <property type="term" value="C:membrane"/>
    <property type="evidence" value="ECO:0007669"/>
    <property type="project" value="InterPro"/>
</dbReference>
<evidence type="ECO:0000313" key="5">
    <source>
        <dbReference type="Proteomes" id="UP000029644"/>
    </source>
</evidence>
<reference evidence="4 5" key="1">
    <citation type="journal article" date="2014" name="Genome Announc.">
        <title>Draft Genome Sequences of Marine Flavobacterium Algibacter lectus Strains SS8 and NR4.</title>
        <authorList>
            <person name="Takatani N."/>
            <person name="Nakanishi M."/>
            <person name="Meirelles P."/>
            <person name="Mino S."/>
            <person name="Suda W."/>
            <person name="Oshima K."/>
            <person name="Hattori M."/>
            <person name="Ohkuma M."/>
            <person name="Hosokawa M."/>
            <person name="Miyashita K."/>
            <person name="Thompson F.L."/>
            <person name="Niwa A."/>
            <person name="Sawabe T."/>
            <person name="Sawabe T."/>
        </authorList>
    </citation>
    <scope>NUCLEOTIDE SEQUENCE [LARGE SCALE GENOMIC DNA]</scope>
    <source>
        <strain evidence="4 5">JCM 19300</strain>
    </source>
</reference>
<dbReference type="RefSeq" id="WP_042504222.1">
    <property type="nucleotide sequence ID" value="NZ_BBNQ01000006.1"/>
</dbReference>
<protein>
    <submittedName>
        <fullName evidence="4">Two-component sensor kinase YesM</fullName>
    </submittedName>
</protein>
<gene>
    <name evidence="4" type="ORF">JCM19300_2393</name>
</gene>
<keyword evidence="4" id="KW-0418">Kinase</keyword>
<dbReference type="AlphaFoldDB" id="A0A090VC05"/>
<name>A0A090VC05_9FLAO</name>
<feature type="coiled-coil region" evidence="1">
    <location>
        <begin position="351"/>
        <end position="389"/>
    </location>
</feature>
<feature type="transmembrane region" description="Helical" evidence="2">
    <location>
        <begin position="393"/>
        <end position="413"/>
    </location>
</feature>
<dbReference type="SMART" id="SM00028">
    <property type="entry name" value="TPR"/>
    <property type="match status" value="4"/>
</dbReference>